<dbReference type="SUPFAM" id="SSF47095">
    <property type="entry name" value="HMG-box"/>
    <property type="match status" value="1"/>
</dbReference>
<dbReference type="Proteomes" id="UP000289152">
    <property type="component" value="Unassembled WGS sequence"/>
</dbReference>
<dbReference type="PRINTS" id="PR00886">
    <property type="entry name" value="HIGHMOBLTY12"/>
</dbReference>
<keyword evidence="2 5" id="KW-0539">Nucleus</keyword>
<dbReference type="InterPro" id="IPR050342">
    <property type="entry name" value="HMGB"/>
</dbReference>
<organism evidence="8 9">
    <name type="scientific">Tremella mesenterica</name>
    <name type="common">Jelly fungus</name>
    <dbReference type="NCBI Taxonomy" id="5217"/>
    <lineage>
        <taxon>Eukaryota</taxon>
        <taxon>Fungi</taxon>
        <taxon>Dikarya</taxon>
        <taxon>Basidiomycota</taxon>
        <taxon>Agaricomycotina</taxon>
        <taxon>Tremellomycetes</taxon>
        <taxon>Tremellales</taxon>
        <taxon>Tremellaceae</taxon>
        <taxon>Tremella</taxon>
    </lineage>
</organism>
<protein>
    <recommendedName>
        <fullName evidence="7">HMG box domain-containing protein</fullName>
    </recommendedName>
</protein>
<evidence type="ECO:0000313" key="8">
    <source>
        <dbReference type="EMBL" id="RXK39613.1"/>
    </source>
</evidence>
<feature type="region of interest" description="Disordered" evidence="6">
    <location>
        <begin position="1"/>
        <end position="39"/>
    </location>
</feature>
<gene>
    <name evidence="8" type="ORF">M231_03115</name>
</gene>
<dbReference type="InterPro" id="IPR009071">
    <property type="entry name" value="HMG_box_dom"/>
</dbReference>
<dbReference type="Pfam" id="PF00505">
    <property type="entry name" value="HMG_box"/>
    <property type="match status" value="1"/>
</dbReference>
<feature type="compositionally biased region" description="Acidic residues" evidence="6">
    <location>
        <begin position="121"/>
        <end position="131"/>
    </location>
</feature>
<feature type="region of interest" description="Disordered" evidence="6">
    <location>
        <begin position="97"/>
        <end position="131"/>
    </location>
</feature>
<dbReference type="PROSITE" id="PS50118">
    <property type="entry name" value="HMG_BOX_2"/>
    <property type="match status" value="1"/>
</dbReference>
<feature type="compositionally biased region" description="Basic and acidic residues" evidence="6">
    <location>
        <begin position="9"/>
        <end position="34"/>
    </location>
</feature>
<evidence type="ECO:0000256" key="2">
    <source>
        <dbReference type="ARBA" id="ARBA00023242"/>
    </source>
</evidence>
<evidence type="ECO:0000256" key="5">
    <source>
        <dbReference type="PROSITE-ProRule" id="PRU00267"/>
    </source>
</evidence>
<dbReference type="PANTHER" id="PTHR48112:SF22">
    <property type="entry name" value="MITOCHONDRIAL TRANSCRIPTION FACTOR A, ISOFORM B"/>
    <property type="match status" value="1"/>
</dbReference>
<reference evidence="8 9" key="1">
    <citation type="submission" date="2016-06" db="EMBL/GenBank/DDBJ databases">
        <title>Evolution of pathogenesis and genome organization in the Tremellales.</title>
        <authorList>
            <person name="Cuomo C."/>
            <person name="Litvintseva A."/>
            <person name="Heitman J."/>
            <person name="Chen Y."/>
            <person name="Sun S."/>
            <person name="Springer D."/>
            <person name="Dromer F."/>
            <person name="Young S."/>
            <person name="Zeng Q."/>
            <person name="Chapman S."/>
            <person name="Gujja S."/>
            <person name="Saif S."/>
            <person name="Birren B."/>
        </authorList>
    </citation>
    <scope>NUCLEOTIDE SEQUENCE [LARGE SCALE GENOMIC DNA]</scope>
    <source>
        <strain evidence="8 9">ATCC 28783</strain>
    </source>
</reference>
<feature type="DNA-binding region" description="HMG box" evidence="5">
    <location>
        <begin position="35"/>
        <end position="103"/>
    </location>
</feature>
<sequence length="131" mass="14738">MPQTMPKVSTKETKASKKTETTKRAPKEKKDPNAPKRGLSAYMFFVQDYRPKIKNDHPDVSFGETGKLLGEKWKAMSAAEKKPFEDLAAKDKLRAEKDKKAYLATGGGEKKTSKKSKPAVEEDEEDDEDDE</sequence>
<feature type="domain" description="HMG box" evidence="7">
    <location>
        <begin position="35"/>
        <end position="103"/>
    </location>
</feature>
<dbReference type="PANTHER" id="PTHR48112">
    <property type="entry name" value="HIGH MOBILITY GROUP PROTEIN DSP1"/>
    <property type="match status" value="1"/>
</dbReference>
<accession>A0A4Q1BNZ8</accession>
<comment type="similarity">
    <text evidence="3">Belongs to the NHP6 family.</text>
</comment>
<dbReference type="InParanoid" id="A0A4Q1BNZ8"/>
<comment type="caution">
    <text evidence="8">The sequence shown here is derived from an EMBL/GenBank/DDBJ whole genome shotgun (WGS) entry which is preliminary data.</text>
</comment>
<keyword evidence="9" id="KW-1185">Reference proteome</keyword>
<dbReference type="VEuPathDB" id="FungiDB:TREMEDRAFT_32029"/>
<evidence type="ECO:0000256" key="3">
    <source>
        <dbReference type="ARBA" id="ARBA00043963"/>
    </source>
</evidence>
<evidence type="ECO:0000313" key="9">
    <source>
        <dbReference type="Proteomes" id="UP000289152"/>
    </source>
</evidence>
<dbReference type="GO" id="GO:0005634">
    <property type="term" value="C:nucleus"/>
    <property type="evidence" value="ECO:0007669"/>
    <property type="project" value="UniProtKB-UniRule"/>
</dbReference>
<dbReference type="InterPro" id="IPR036910">
    <property type="entry name" value="HMG_box_dom_sf"/>
</dbReference>
<dbReference type="FunCoup" id="A0A4Q1BNZ8">
    <property type="interactions" value="245"/>
</dbReference>
<dbReference type="OrthoDB" id="1919336at2759"/>
<name>A0A4Q1BNZ8_TREME</name>
<dbReference type="GO" id="GO:0003677">
    <property type="term" value="F:DNA binding"/>
    <property type="evidence" value="ECO:0007669"/>
    <property type="project" value="UniProtKB-UniRule"/>
</dbReference>
<dbReference type="SMART" id="SM00398">
    <property type="entry name" value="HMG"/>
    <property type="match status" value="1"/>
</dbReference>
<comment type="subunit">
    <text evidence="4">Weakly associates with the stable SPT16-POB3 heterodimer to form the FACT complex.</text>
</comment>
<evidence type="ECO:0000256" key="4">
    <source>
        <dbReference type="ARBA" id="ARBA00064996"/>
    </source>
</evidence>
<evidence type="ECO:0000256" key="6">
    <source>
        <dbReference type="SAM" id="MobiDB-lite"/>
    </source>
</evidence>
<dbReference type="Gene3D" id="1.10.30.10">
    <property type="entry name" value="High mobility group box domain"/>
    <property type="match status" value="1"/>
</dbReference>
<dbReference type="CDD" id="cd01390">
    <property type="entry name" value="HMG-box_NHP6-like"/>
    <property type="match status" value="1"/>
</dbReference>
<keyword evidence="1 5" id="KW-0238">DNA-binding</keyword>
<dbReference type="STRING" id="5217.A0A4Q1BNZ8"/>
<proteinExistence type="inferred from homology"/>
<dbReference type="FunFam" id="1.10.30.10:FF:000016">
    <property type="entry name" value="FACT complex subunit SSRP1"/>
    <property type="match status" value="1"/>
</dbReference>
<dbReference type="EMBL" id="SDIL01000029">
    <property type="protein sequence ID" value="RXK39613.1"/>
    <property type="molecule type" value="Genomic_DNA"/>
</dbReference>
<evidence type="ECO:0000259" key="7">
    <source>
        <dbReference type="PROSITE" id="PS50118"/>
    </source>
</evidence>
<dbReference type="AlphaFoldDB" id="A0A4Q1BNZ8"/>
<evidence type="ECO:0000256" key="1">
    <source>
        <dbReference type="ARBA" id="ARBA00023125"/>
    </source>
</evidence>